<reference evidence="1 2" key="1">
    <citation type="submission" date="2024-04" db="EMBL/GenBank/DDBJ databases">
        <title>Tritrichomonas musculus Genome.</title>
        <authorList>
            <person name="Alves-Ferreira E."/>
            <person name="Grigg M."/>
            <person name="Lorenzi H."/>
            <person name="Galac M."/>
        </authorList>
    </citation>
    <scope>NUCLEOTIDE SEQUENCE [LARGE SCALE GENOMIC DNA]</scope>
    <source>
        <strain evidence="1 2">EAF2021</strain>
    </source>
</reference>
<keyword evidence="2" id="KW-1185">Reference proteome</keyword>
<comment type="caution">
    <text evidence="1">The sequence shown here is derived from an EMBL/GenBank/DDBJ whole genome shotgun (WGS) entry which is preliminary data.</text>
</comment>
<dbReference type="Proteomes" id="UP001470230">
    <property type="component" value="Unassembled WGS sequence"/>
</dbReference>
<evidence type="ECO:0000313" key="2">
    <source>
        <dbReference type="Proteomes" id="UP001470230"/>
    </source>
</evidence>
<evidence type="ECO:0000313" key="1">
    <source>
        <dbReference type="EMBL" id="KAK8891989.1"/>
    </source>
</evidence>
<dbReference type="EMBL" id="JAPFFF010000004">
    <property type="protein sequence ID" value="KAK8891989.1"/>
    <property type="molecule type" value="Genomic_DNA"/>
</dbReference>
<gene>
    <name evidence="1" type="ORF">M9Y10_029211</name>
</gene>
<protein>
    <submittedName>
        <fullName evidence="1">Uncharacterized protein</fullName>
    </submittedName>
</protein>
<accession>A0ABR2KLI0</accession>
<proteinExistence type="predicted"/>
<organism evidence="1 2">
    <name type="scientific">Tritrichomonas musculus</name>
    <dbReference type="NCBI Taxonomy" id="1915356"/>
    <lineage>
        <taxon>Eukaryota</taxon>
        <taxon>Metamonada</taxon>
        <taxon>Parabasalia</taxon>
        <taxon>Tritrichomonadida</taxon>
        <taxon>Tritrichomonadidae</taxon>
        <taxon>Tritrichomonas</taxon>
    </lineage>
</organism>
<sequence>MYNQYASFKDQPVPQNVSQVSKNFDCCIFFDGISIFSQRNNDNINSFYQMMKNLFENENKEIYIHVFCKNANKSSDTCTDRIWISISYINQIYQENEVNDQQNLFVLYSGYPYSRNFFSIRNESIDYLRSVLESSSHAKIFATQEIANDAIKIFFNYFKIKIRSAVYLTTENNRWFSGLESFRNKETMIDVIRISLTKFKREDLFSQIYNYSTRFQPEDPTETDSHSDVVILLSTFHSILSCVKDKQIFLS</sequence>
<name>A0ABR2KLI0_9EUKA</name>